<dbReference type="PROSITE" id="PS50283">
    <property type="entry name" value="NA_SOLUT_SYMP_3"/>
    <property type="match status" value="1"/>
</dbReference>
<dbReference type="Proteomes" id="UP000250125">
    <property type="component" value="Chromosome"/>
</dbReference>
<evidence type="ECO:0000256" key="2">
    <source>
        <dbReference type="ARBA" id="ARBA00022448"/>
    </source>
</evidence>
<dbReference type="InterPro" id="IPR000175">
    <property type="entry name" value="Na/ntran_symport"/>
</dbReference>
<evidence type="ECO:0000256" key="4">
    <source>
        <dbReference type="ARBA" id="ARBA00022989"/>
    </source>
</evidence>
<evidence type="ECO:0000256" key="1">
    <source>
        <dbReference type="ARBA" id="ARBA00004141"/>
    </source>
</evidence>
<dbReference type="AlphaFoldDB" id="A0A2Z2MNQ9"/>
<feature type="transmembrane region" description="Helical" evidence="6">
    <location>
        <begin position="276"/>
        <end position="295"/>
    </location>
</feature>
<dbReference type="InterPro" id="IPR037272">
    <property type="entry name" value="SNS_sf"/>
</dbReference>
<feature type="transmembrane region" description="Helical" evidence="6">
    <location>
        <begin position="342"/>
        <end position="363"/>
    </location>
</feature>
<keyword evidence="2" id="KW-0813">Transport</keyword>
<accession>A0A2Z2MNQ9</accession>
<comment type="subcellular location">
    <subcellularLocation>
        <location evidence="1">Membrane</location>
        <topology evidence="1">Multi-pass membrane protein</topology>
    </subcellularLocation>
</comment>
<evidence type="ECO:0000256" key="5">
    <source>
        <dbReference type="ARBA" id="ARBA00023136"/>
    </source>
</evidence>
<dbReference type="InterPro" id="IPR001734">
    <property type="entry name" value="Na/solute_symporter"/>
</dbReference>
<feature type="transmembrane region" description="Helical" evidence="6">
    <location>
        <begin position="315"/>
        <end position="336"/>
    </location>
</feature>
<evidence type="ECO:0000256" key="3">
    <source>
        <dbReference type="ARBA" id="ARBA00022692"/>
    </source>
</evidence>
<dbReference type="OrthoDB" id="99721at2157"/>
<dbReference type="NCBIfam" id="NF037979">
    <property type="entry name" value="Na_transp"/>
    <property type="match status" value="1"/>
</dbReference>
<dbReference type="PANTHER" id="PTHR42948:SF1">
    <property type="entry name" value="TRANSPORTER"/>
    <property type="match status" value="1"/>
</dbReference>
<dbReference type="PROSITE" id="PS50267">
    <property type="entry name" value="NA_NEUROTRAN_SYMP_3"/>
    <property type="match status" value="1"/>
</dbReference>
<dbReference type="GO" id="GO:0022857">
    <property type="term" value="F:transmembrane transporter activity"/>
    <property type="evidence" value="ECO:0007669"/>
    <property type="project" value="InterPro"/>
</dbReference>
<evidence type="ECO:0008006" key="9">
    <source>
        <dbReference type="Google" id="ProtNLM"/>
    </source>
</evidence>
<name>A0A2Z2MNQ9_9EURY</name>
<dbReference type="SUPFAM" id="SSF161070">
    <property type="entry name" value="SNF-like"/>
    <property type="match status" value="1"/>
</dbReference>
<feature type="transmembrane region" description="Helical" evidence="6">
    <location>
        <begin position="222"/>
        <end position="246"/>
    </location>
</feature>
<keyword evidence="4 6" id="KW-1133">Transmembrane helix</keyword>
<dbReference type="RefSeq" id="WP_088855494.1">
    <property type="nucleotide sequence ID" value="NZ_CP015103.1"/>
</dbReference>
<dbReference type="KEGG" id="tsl:A3L11_03035"/>
<dbReference type="GO" id="GO:0016020">
    <property type="term" value="C:membrane"/>
    <property type="evidence" value="ECO:0007669"/>
    <property type="project" value="UniProtKB-SubCell"/>
</dbReference>
<gene>
    <name evidence="7" type="ORF">A3L11_03035</name>
</gene>
<feature type="transmembrane region" description="Helical" evidence="6">
    <location>
        <begin position="78"/>
        <end position="103"/>
    </location>
</feature>
<feature type="transmembrane region" description="Helical" evidence="6">
    <location>
        <begin position="141"/>
        <end position="163"/>
    </location>
</feature>
<evidence type="ECO:0000313" key="8">
    <source>
        <dbReference type="Proteomes" id="UP000250125"/>
    </source>
</evidence>
<organism evidence="7 8">
    <name type="scientific">Thermococcus siculi</name>
    <dbReference type="NCBI Taxonomy" id="72803"/>
    <lineage>
        <taxon>Archaea</taxon>
        <taxon>Methanobacteriati</taxon>
        <taxon>Methanobacteriota</taxon>
        <taxon>Thermococci</taxon>
        <taxon>Thermococcales</taxon>
        <taxon>Thermococcaceae</taxon>
        <taxon>Thermococcus</taxon>
    </lineage>
</organism>
<evidence type="ECO:0000256" key="6">
    <source>
        <dbReference type="SAM" id="Phobius"/>
    </source>
</evidence>
<proteinExistence type="predicted"/>
<feature type="transmembrane region" description="Helical" evidence="6">
    <location>
        <begin position="399"/>
        <end position="418"/>
    </location>
</feature>
<protein>
    <recommendedName>
        <fullName evidence="9">Transporter</fullName>
    </recommendedName>
</protein>
<feature type="transmembrane region" description="Helical" evidence="6">
    <location>
        <begin position="196"/>
        <end position="215"/>
    </location>
</feature>
<dbReference type="GeneID" id="33317179"/>
<keyword evidence="5 6" id="KW-0472">Membrane</keyword>
<feature type="transmembrane region" description="Helical" evidence="6">
    <location>
        <begin position="375"/>
        <end position="393"/>
    </location>
</feature>
<keyword evidence="3 6" id="KW-0812">Transmembrane</keyword>
<feature type="transmembrane region" description="Helical" evidence="6">
    <location>
        <begin position="115"/>
        <end position="134"/>
    </location>
</feature>
<sequence length="435" mass="47512">MSRRLSFLYLTLMVAAFMVGLGNVWKFPSMIIKYGLGGLAVYIASVVVLLGMLAAAVETTKKKGYEVTEYFSREYGKPAFALLFLVFDVLLIGYYSIVGGWTISSIILPEIPHNMAWNMGMAFLFIFIILIILVKGKRRTIDFMVVSFVLFVIATSVLVWYMYQSVGNAALSETMRDILTWRGLSLKMALDMASQAAYSLGVGMGFYLLLGAILPRKSSGTGIVIAGAVLDTLMALGGLMLIATLITAEPSTTMNSSDLLFEDLPLLIRERLGLPALYAFNVSLFLAAMTSMLPIGEVTGRITAELLDIHRGDGVIISLTIAASIGMVVSLLTWLGFNPIEILDGAVSTFILFGGIIEAYAAAKGRSYIPGWLRAWAWVGIITAAILGLYAFVSWSSPISPILLVAVALSALALNGRLERELQLRRKRLPREYHR</sequence>
<reference evidence="7 8" key="1">
    <citation type="submission" date="2016-04" db="EMBL/GenBank/DDBJ databases">
        <title>Complete genome sequence of Thermococcus siculi type strain RG-20.</title>
        <authorList>
            <person name="Oger P.M."/>
        </authorList>
    </citation>
    <scope>NUCLEOTIDE SEQUENCE [LARGE SCALE GENOMIC DNA]</scope>
    <source>
        <strain evidence="7 8">RG-20</strain>
    </source>
</reference>
<feature type="transmembrane region" description="Helical" evidence="6">
    <location>
        <begin position="7"/>
        <end position="25"/>
    </location>
</feature>
<keyword evidence="8" id="KW-1185">Reference proteome</keyword>
<dbReference type="EMBL" id="CP015103">
    <property type="protein sequence ID" value="ASJ08254.1"/>
    <property type="molecule type" value="Genomic_DNA"/>
</dbReference>
<evidence type="ECO:0000313" key="7">
    <source>
        <dbReference type="EMBL" id="ASJ08254.1"/>
    </source>
</evidence>
<feature type="transmembrane region" description="Helical" evidence="6">
    <location>
        <begin position="31"/>
        <end position="57"/>
    </location>
</feature>
<dbReference type="PANTHER" id="PTHR42948">
    <property type="entry name" value="TRANSPORTER"/>
    <property type="match status" value="1"/>
</dbReference>